<evidence type="ECO:0000313" key="2">
    <source>
        <dbReference type="EMBL" id="NVD45747.1"/>
    </source>
</evidence>
<dbReference type="InterPro" id="IPR001296">
    <property type="entry name" value="Glyco_trans_1"/>
</dbReference>
<dbReference type="PANTHER" id="PTHR45947">
    <property type="entry name" value="SULFOQUINOVOSYL TRANSFERASE SQD2"/>
    <property type="match status" value="1"/>
</dbReference>
<gene>
    <name evidence="2" type="ORF">HUV48_12085</name>
</gene>
<dbReference type="Gene3D" id="3.40.50.2000">
    <property type="entry name" value="Glycogen Phosphorylase B"/>
    <property type="match status" value="2"/>
</dbReference>
<dbReference type="SUPFAM" id="SSF53756">
    <property type="entry name" value="UDP-Glycosyltransferase/glycogen phosphorylase"/>
    <property type="match status" value="1"/>
</dbReference>
<sequence length="402" mass="44133">MIVYLTSEYPALSHTFIRREISALRERGFTITPYSIRPATIDWGERVESVLGHGKSKVIGKALRALARHPLRAGATFGLAQSHRQAGFKGWLWSMFHWLEALALSDMVRPVRPKHLHSHFANSGATVGMLTAYFLQIPWSLTLHGISETDHPAGALLPGKLERADFVASASWFMRAQAMRFTAPAFWPKYHVIRCGVSMPHLDALVAEEPVRKFITVGRLSAEKGYAGLFEAMEHLKADGIDCSLTIVGDGPIRGAIERDIKKRNLDDRITLLGALAEEDTLAEISKADAFVLASLMEGLPVVLMEAMAAGKPVIAATIAGIPEMIEDGRNGLLFDVGNWSDLGRQMRRLLTDQELSKKLSEAAPRTIAEEFEIARAVAPLAALFAQRGLLDEQGDHVLGQS</sequence>
<reference evidence="2 3" key="1">
    <citation type="submission" date="2020-06" db="EMBL/GenBank/DDBJ databases">
        <title>Altererythrobacter sp. HHU K3-1.</title>
        <authorList>
            <person name="Zhang D."/>
            <person name="Xue H."/>
        </authorList>
    </citation>
    <scope>NUCLEOTIDE SEQUENCE [LARGE SCALE GENOMIC DNA]</scope>
    <source>
        <strain evidence="2 3">HHU K3-1</strain>
    </source>
</reference>
<dbReference type="RefSeq" id="WP_176268059.1">
    <property type="nucleotide sequence ID" value="NZ_JABWGV010000005.1"/>
</dbReference>
<feature type="domain" description="Glycosyl transferase family 1" evidence="1">
    <location>
        <begin position="209"/>
        <end position="365"/>
    </location>
</feature>
<evidence type="ECO:0000259" key="1">
    <source>
        <dbReference type="Pfam" id="PF00534"/>
    </source>
</evidence>
<protein>
    <submittedName>
        <fullName evidence="2">Glycosyltransferase</fullName>
    </submittedName>
</protein>
<keyword evidence="2" id="KW-0808">Transferase</keyword>
<dbReference type="InterPro" id="IPR050194">
    <property type="entry name" value="Glycosyltransferase_grp1"/>
</dbReference>
<comment type="caution">
    <text evidence="2">The sequence shown here is derived from an EMBL/GenBank/DDBJ whole genome shotgun (WGS) entry which is preliminary data.</text>
</comment>
<dbReference type="Proteomes" id="UP000561438">
    <property type="component" value="Unassembled WGS sequence"/>
</dbReference>
<dbReference type="Pfam" id="PF00534">
    <property type="entry name" value="Glycos_transf_1"/>
    <property type="match status" value="1"/>
</dbReference>
<evidence type="ECO:0000313" key="3">
    <source>
        <dbReference type="Proteomes" id="UP000561438"/>
    </source>
</evidence>
<name>A0A850H5G9_9SPHN</name>
<keyword evidence="3" id="KW-1185">Reference proteome</keyword>
<dbReference type="PANTHER" id="PTHR45947:SF15">
    <property type="entry name" value="TEICHURONIC ACID BIOSYNTHESIS GLYCOSYLTRANSFERASE TUAC-RELATED"/>
    <property type="match status" value="1"/>
</dbReference>
<proteinExistence type="predicted"/>
<dbReference type="EMBL" id="JABWGV010000005">
    <property type="protein sequence ID" value="NVD45747.1"/>
    <property type="molecule type" value="Genomic_DNA"/>
</dbReference>
<accession>A0A850H5G9</accession>
<dbReference type="AlphaFoldDB" id="A0A850H5G9"/>
<organism evidence="2 3">
    <name type="scientific">Qipengyuania atrilutea</name>
    <dbReference type="NCBI Taxonomy" id="2744473"/>
    <lineage>
        <taxon>Bacteria</taxon>
        <taxon>Pseudomonadati</taxon>
        <taxon>Pseudomonadota</taxon>
        <taxon>Alphaproteobacteria</taxon>
        <taxon>Sphingomonadales</taxon>
        <taxon>Erythrobacteraceae</taxon>
        <taxon>Qipengyuania</taxon>
    </lineage>
</organism>
<dbReference type="GO" id="GO:0016757">
    <property type="term" value="F:glycosyltransferase activity"/>
    <property type="evidence" value="ECO:0007669"/>
    <property type="project" value="InterPro"/>
</dbReference>